<dbReference type="CDD" id="cd01310">
    <property type="entry name" value="TatD_DNAse"/>
    <property type="match status" value="1"/>
</dbReference>
<dbReference type="PROSITE" id="PS01137">
    <property type="entry name" value="TATD_1"/>
    <property type="match status" value="1"/>
</dbReference>
<dbReference type="GO" id="GO:0016788">
    <property type="term" value="F:hydrolase activity, acting on ester bonds"/>
    <property type="evidence" value="ECO:0007669"/>
    <property type="project" value="InterPro"/>
</dbReference>
<feature type="binding site" evidence="4">
    <location>
        <position position="156"/>
    </location>
    <ligand>
        <name>a divalent metal cation</name>
        <dbReference type="ChEBI" id="CHEBI:60240"/>
        <label>2</label>
    </ligand>
</feature>
<dbReference type="InterPro" id="IPR032466">
    <property type="entry name" value="Metal_Hydrolase"/>
</dbReference>
<dbReference type="EMBL" id="QGKM01000008">
    <property type="protein sequence ID" value="PWQ99781.1"/>
    <property type="molecule type" value="Genomic_DNA"/>
</dbReference>
<evidence type="ECO:0000256" key="4">
    <source>
        <dbReference type="PIRSR" id="PIRSR005902-1"/>
    </source>
</evidence>
<dbReference type="SUPFAM" id="SSF51556">
    <property type="entry name" value="Metallo-dependent hydrolases"/>
    <property type="match status" value="1"/>
</dbReference>
<feature type="binding site" evidence="4">
    <location>
        <position position="9"/>
    </location>
    <ligand>
        <name>a divalent metal cation</name>
        <dbReference type="ChEBI" id="CHEBI:60240"/>
        <label>1</label>
    </ligand>
</feature>
<dbReference type="RefSeq" id="WP_109836515.1">
    <property type="nucleotide sequence ID" value="NZ_QGKM01000008.1"/>
</dbReference>
<feature type="binding site" evidence="4">
    <location>
        <position position="133"/>
    </location>
    <ligand>
        <name>a divalent metal cation</name>
        <dbReference type="ChEBI" id="CHEBI:60240"/>
        <label>2</label>
    </ligand>
</feature>
<reference evidence="5 6" key="1">
    <citation type="submission" date="2018-05" db="EMBL/GenBank/DDBJ databases">
        <title>Leucothrix arctica sp. nov., isolated from Arctic seawater.</title>
        <authorList>
            <person name="Choi A."/>
            <person name="Baek K."/>
        </authorList>
    </citation>
    <scope>NUCLEOTIDE SEQUENCE [LARGE SCALE GENOMIC DNA]</scope>
    <source>
        <strain evidence="5 6">JCM 18388</strain>
    </source>
</reference>
<keyword evidence="2 4" id="KW-0479">Metal-binding</keyword>
<sequence length="262" mass="29464">MRLIDSHCHLDFSVFNEDRDTLLALAHQNNVSDIVIPGVTAGTWKDLEQLCAKHRDAKVKLHAAYGLHPMFMSSHKPEDLLMLERQLNRSEAVAVGECGLDFFVESHDKQHQLEYFTAQMDLALHFQLPLIIHSRKSLDLVLKEIRLRPGLRGVIHSFSGSYQQATQLIDLGFYLGFGGPVTYSRANKLRRLVKDLPLEGLLLETDAPDQSDSSHRDQRNQPSWLVDIAKVVAELRGDSLEAVAAMTTKNSCELFGIKNAPQ</sequence>
<dbReference type="PIRSF" id="PIRSF005902">
    <property type="entry name" value="DNase_TatD"/>
    <property type="match status" value="1"/>
</dbReference>
<dbReference type="Proteomes" id="UP000245539">
    <property type="component" value="Unassembled WGS sequence"/>
</dbReference>
<feature type="binding site" evidence="4">
    <location>
        <position position="7"/>
    </location>
    <ligand>
        <name>a divalent metal cation</name>
        <dbReference type="ChEBI" id="CHEBI:60240"/>
        <label>1</label>
    </ligand>
</feature>
<dbReference type="Pfam" id="PF01026">
    <property type="entry name" value="TatD_DNase"/>
    <property type="match status" value="1"/>
</dbReference>
<dbReference type="OrthoDB" id="9810005at2"/>
<dbReference type="Gene3D" id="3.20.20.140">
    <property type="entry name" value="Metal-dependent hydrolases"/>
    <property type="match status" value="1"/>
</dbReference>
<comment type="caution">
    <text evidence="5">The sequence shown here is derived from an EMBL/GenBank/DDBJ whole genome shotgun (WGS) entry which is preliminary data.</text>
</comment>
<organism evidence="5 6">
    <name type="scientific">Leucothrix pacifica</name>
    <dbReference type="NCBI Taxonomy" id="1247513"/>
    <lineage>
        <taxon>Bacteria</taxon>
        <taxon>Pseudomonadati</taxon>
        <taxon>Pseudomonadota</taxon>
        <taxon>Gammaproteobacteria</taxon>
        <taxon>Thiotrichales</taxon>
        <taxon>Thiotrichaceae</taxon>
        <taxon>Leucothrix</taxon>
    </lineage>
</organism>
<keyword evidence="6" id="KW-1185">Reference proteome</keyword>
<dbReference type="FunFam" id="3.20.20.140:FF:000005">
    <property type="entry name" value="TatD family hydrolase"/>
    <property type="match status" value="1"/>
</dbReference>
<evidence type="ECO:0000313" key="6">
    <source>
        <dbReference type="Proteomes" id="UP000245539"/>
    </source>
</evidence>
<dbReference type="PANTHER" id="PTHR46124">
    <property type="entry name" value="D-AMINOACYL-TRNA DEACYLASE"/>
    <property type="match status" value="1"/>
</dbReference>
<accession>A0A317CNK1</accession>
<dbReference type="AlphaFoldDB" id="A0A317CNK1"/>
<dbReference type="GO" id="GO:0046872">
    <property type="term" value="F:metal ion binding"/>
    <property type="evidence" value="ECO:0007669"/>
    <property type="project" value="UniProtKB-KW"/>
</dbReference>
<name>A0A317CNK1_9GAMM</name>
<protein>
    <submittedName>
        <fullName evidence="5">DNAase</fullName>
    </submittedName>
</protein>
<dbReference type="InterPro" id="IPR001130">
    <property type="entry name" value="TatD-like"/>
</dbReference>
<dbReference type="PROSITE" id="PS01091">
    <property type="entry name" value="TATD_3"/>
    <property type="match status" value="1"/>
</dbReference>
<dbReference type="InterPro" id="IPR018228">
    <property type="entry name" value="DNase_TatD-rel_CS"/>
</dbReference>
<comment type="similarity">
    <text evidence="1">Belongs to the metallo-dependent hydrolases superfamily. TatD-type hydrolase family.</text>
</comment>
<evidence type="ECO:0000256" key="1">
    <source>
        <dbReference type="ARBA" id="ARBA00009275"/>
    </source>
</evidence>
<dbReference type="PANTHER" id="PTHR46124:SF3">
    <property type="entry name" value="HYDROLASE"/>
    <property type="match status" value="1"/>
</dbReference>
<feature type="binding site" evidence="4">
    <location>
        <position position="97"/>
    </location>
    <ligand>
        <name>a divalent metal cation</name>
        <dbReference type="ChEBI" id="CHEBI:60240"/>
        <label>1</label>
    </ligand>
</feature>
<feature type="binding site" evidence="4">
    <location>
        <position position="206"/>
    </location>
    <ligand>
        <name>a divalent metal cation</name>
        <dbReference type="ChEBI" id="CHEBI:60240"/>
        <label>1</label>
    </ligand>
</feature>
<evidence type="ECO:0000256" key="2">
    <source>
        <dbReference type="ARBA" id="ARBA00022723"/>
    </source>
</evidence>
<evidence type="ECO:0000256" key="3">
    <source>
        <dbReference type="ARBA" id="ARBA00022801"/>
    </source>
</evidence>
<evidence type="ECO:0000313" key="5">
    <source>
        <dbReference type="EMBL" id="PWQ99781.1"/>
    </source>
</evidence>
<dbReference type="GO" id="GO:0005829">
    <property type="term" value="C:cytosol"/>
    <property type="evidence" value="ECO:0007669"/>
    <property type="project" value="TreeGrafter"/>
</dbReference>
<proteinExistence type="inferred from homology"/>
<gene>
    <name evidence="5" type="ORF">DKW60_04715</name>
</gene>
<keyword evidence="3" id="KW-0378">Hydrolase</keyword>